<dbReference type="RefSeq" id="WP_349638817.1">
    <property type="nucleotide sequence ID" value="NZ_CP090958.1"/>
</dbReference>
<dbReference type="PROSITE" id="PS51257">
    <property type="entry name" value="PROKAR_LIPOPROTEIN"/>
    <property type="match status" value="1"/>
</dbReference>
<dbReference type="Proteomes" id="UP001209083">
    <property type="component" value="Chromosome"/>
</dbReference>
<feature type="region of interest" description="Disordered" evidence="1">
    <location>
        <begin position="28"/>
        <end position="50"/>
    </location>
</feature>
<evidence type="ECO:0000313" key="3">
    <source>
        <dbReference type="EMBL" id="WGW12021.1"/>
    </source>
</evidence>
<feature type="region of interest" description="Disordered" evidence="1">
    <location>
        <begin position="138"/>
        <end position="209"/>
    </location>
</feature>
<protein>
    <recommendedName>
        <fullName evidence="5">Secreted protein</fullName>
    </recommendedName>
</protein>
<evidence type="ECO:0000256" key="2">
    <source>
        <dbReference type="SAM" id="SignalP"/>
    </source>
</evidence>
<feature type="compositionally biased region" description="Low complexity" evidence="1">
    <location>
        <begin position="148"/>
        <end position="161"/>
    </location>
</feature>
<dbReference type="EMBL" id="CP090958">
    <property type="protein sequence ID" value="WGW12021.1"/>
    <property type="molecule type" value="Genomic_DNA"/>
</dbReference>
<sequence length="209" mass="21966">MIKGTQMTLVVAAACLALTMSGTQAMDSAIGKSSGQETHESELSPEQESAAEKAVAEFFEAQNDFWTADYDLPKTRARSTSVSPAPAPPGTEGLDDIKNSFAEEGLQILSAATTTKSNFFTNRSGQCVVVSDVTTTWQTKDESSGLLEESSATETHESAISLTGGSAESPKATVISDEVIDPVGGLEDPAEQEELPADEAPSDDDRRGN</sequence>
<keyword evidence="2" id="KW-0732">Signal</keyword>
<gene>
    <name evidence="3" type="ORF">LWF01_18365</name>
</gene>
<reference evidence="3 4" key="1">
    <citation type="submission" date="2023-05" db="EMBL/GenBank/DDBJ databases">
        <title>Lithophilousrod everest ZFBP1038 complete genpme.</title>
        <authorList>
            <person name="Tian M."/>
        </authorList>
    </citation>
    <scope>NUCLEOTIDE SEQUENCE [LARGE SCALE GENOMIC DNA]</scope>
    <source>
        <strain evidence="3 4">ZFBP1038</strain>
    </source>
</reference>
<feature type="signal peptide" evidence="2">
    <location>
        <begin position="1"/>
        <end position="25"/>
    </location>
</feature>
<name>A0ABY8QT57_9MICO</name>
<organism evidence="3 4">
    <name type="scientific">Saxibacter everestensis</name>
    <dbReference type="NCBI Taxonomy" id="2909229"/>
    <lineage>
        <taxon>Bacteria</taxon>
        <taxon>Bacillati</taxon>
        <taxon>Actinomycetota</taxon>
        <taxon>Actinomycetes</taxon>
        <taxon>Micrococcales</taxon>
        <taxon>Brevibacteriaceae</taxon>
        <taxon>Saxibacter</taxon>
    </lineage>
</organism>
<proteinExistence type="predicted"/>
<accession>A0ABY8QT57</accession>
<keyword evidence="4" id="KW-1185">Reference proteome</keyword>
<feature type="compositionally biased region" description="Acidic residues" evidence="1">
    <location>
        <begin position="188"/>
        <end position="202"/>
    </location>
</feature>
<evidence type="ECO:0008006" key="5">
    <source>
        <dbReference type="Google" id="ProtNLM"/>
    </source>
</evidence>
<feature type="chain" id="PRO_5047077289" description="Secreted protein" evidence="2">
    <location>
        <begin position="26"/>
        <end position="209"/>
    </location>
</feature>
<evidence type="ECO:0000256" key="1">
    <source>
        <dbReference type="SAM" id="MobiDB-lite"/>
    </source>
</evidence>
<evidence type="ECO:0000313" key="4">
    <source>
        <dbReference type="Proteomes" id="UP001209083"/>
    </source>
</evidence>